<name>A0AAE0TLI6_9BIVA</name>
<accession>A0AAE0TLI6</accession>
<organism evidence="1 2">
    <name type="scientific">Potamilus streckersoni</name>
    <dbReference type="NCBI Taxonomy" id="2493646"/>
    <lineage>
        <taxon>Eukaryota</taxon>
        <taxon>Metazoa</taxon>
        <taxon>Spiralia</taxon>
        <taxon>Lophotrochozoa</taxon>
        <taxon>Mollusca</taxon>
        <taxon>Bivalvia</taxon>
        <taxon>Autobranchia</taxon>
        <taxon>Heteroconchia</taxon>
        <taxon>Palaeoheterodonta</taxon>
        <taxon>Unionida</taxon>
        <taxon>Unionoidea</taxon>
        <taxon>Unionidae</taxon>
        <taxon>Ambleminae</taxon>
        <taxon>Lampsilini</taxon>
        <taxon>Potamilus</taxon>
    </lineage>
</organism>
<dbReference type="EMBL" id="JAEAOA010001453">
    <property type="protein sequence ID" value="KAK3612522.1"/>
    <property type="molecule type" value="Genomic_DNA"/>
</dbReference>
<dbReference type="AlphaFoldDB" id="A0AAE0TLI6"/>
<evidence type="ECO:0000313" key="2">
    <source>
        <dbReference type="Proteomes" id="UP001195483"/>
    </source>
</evidence>
<dbReference type="Proteomes" id="UP001195483">
    <property type="component" value="Unassembled WGS sequence"/>
</dbReference>
<sequence>MCQPTEENALAHVTLVIFINASVGNNIFVQLNLCPGHKECLYCMAAKENVTLRHHSEDKRLFCIDDIDYQTSPNVIEAHWFVPKEARLYTPSVYWSIEERSPFVDMWSTFREYEHIHMSTEVRQHGIDLHSGRKYRVALRFCAGQICFYPEYSNGVTVTSSPPVPGTMSVLYSQEDQKIYAIIEKFYDPDIEEKGEAMKVMDHYEWAFTENSLAGSTLTVWERINNIVPKNLTHVSFIIDVSENVSFTKCWQLAIRGYTRTGLSSVLSNDIRSCSERGSIRENFVLDVTGDQVISKGKTDGIFTTFAGDS</sequence>
<protein>
    <submittedName>
        <fullName evidence="1">Uncharacterized protein</fullName>
    </submittedName>
</protein>
<proteinExistence type="predicted"/>
<gene>
    <name evidence="1" type="ORF">CHS0354_024494</name>
</gene>
<keyword evidence="2" id="KW-1185">Reference proteome</keyword>
<comment type="caution">
    <text evidence="1">The sequence shown here is derived from an EMBL/GenBank/DDBJ whole genome shotgun (WGS) entry which is preliminary data.</text>
</comment>
<evidence type="ECO:0000313" key="1">
    <source>
        <dbReference type="EMBL" id="KAK3612522.1"/>
    </source>
</evidence>
<reference evidence="1" key="2">
    <citation type="journal article" date="2021" name="Genome Biol. Evol.">
        <title>Developing a high-quality reference genome for a parasitic bivalve with doubly uniparental inheritance (Bivalvia: Unionida).</title>
        <authorList>
            <person name="Smith C.H."/>
        </authorList>
    </citation>
    <scope>NUCLEOTIDE SEQUENCE</scope>
    <source>
        <strain evidence="1">CHS0354</strain>
        <tissue evidence="1">Mantle</tissue>
    </source>
</reference>
<reference evidence="1" key="3">
    <citation type="submission" date="2023-05" db="EMBL/GenBank/DDBJ databases">
        <authorList>
            <person name="Smith C.H."/>
        </authorList>
    </citation>
    <scope>NUCLEOTIDE SEQUENCE</scope>
    <source>
        <strain evidence="1">CHS0354</strain>
        <tissue evidence="1">Mantle</tissue>
    </source>
</reference>
<reference evidence="1" key="1">
    <citation type="journal article" date="2021" name="Genome Biol. Evol.">
        <title>A High-Quality Reference Genome for a Parasitic Bivalve with Doubly Uniparental Inheritance (Bivalvia: Unionida).</title>
        <authorList>
            <person name="Smith C.H."/>
        </authorList>
    </citation>
    <scope>NUCLEOTIDE SEQUENCE</scope>
    <source>
        <strain evidence="1">CHS0354</strain>
    </source>
</reference>